<dbReference type="Gene3D" id="3.90.1150.10">
    <property type="entry name" value="Aspartate Aminotransferase, domain 1"/>
    <property type="match status" value="1"/>
</dbReference>
<dbReference type="InterPro" id="IPR015421">
    <property type="entry name" value="PyrdxlP-dep_Trfase_major"/>
</dbReference>
<dbReference type="EMBL" id="BQMJ01000053">
    <property type="protein sequence ID" value="GJQ14247.1"/>
    <property type="molecule type" value="Genomic_DNA"/>
</dbReference>
<evidence type="ECO:0000313" key="3">
    <source>
        <dbReference type="Proteomes" id="UP001061958"/>
    </source>
</evidence>
<dbReference type="InterPro" id="IPR015424">
    <property type="entry name" value="PyrdxlP-dep_Trfase"/>
</dbReference>
<protein>
    <recommendedName>
        <fullName evidence="1">Aminotransferase class I/classII large domain-containing protein</fullName>
    </recommendedName>
</protein>
<dbReference type="SUPFAM" id="SSF53383">
    <property type="entry name" value="PLP-dependent transferases"/>
    <property type="match status" value="1"/>
</dbReference>
<dbReference type="Proteomes" id="UP001061958">
    <property type="component" value="Unassembled WGS sequence"/>
</dbReference>
<organism evidence="2 3">
    <name type="scientific">Galdieria partita</name>
    <dbReference type="NCBI Taxonomy" id="83374"/>
    <lineage>
        <taxon>Eukaryota</taxon>
        <taxon>Rhodophyta</taxon>
        <taxon>Bangiophyceae</taxon>
        <taxon>Galdieriales</taxon>
        <taxon>Galdieriaceae</taxon>
        <taxon>Galdieria</taxon>
    </lineage>
</organism>
<dbReference type="GO" id="GO:0030170">
    <property type="term" value="F:pyridoxal phosphate binding"/>
    <property type="evidence" value="ECO:0007669"/>
    <property type="project" value="InterPro"/>
</dbReference>
<dbReference type="PANTHER" id="PTHR43799">
    <property type="entry name" value="AMINOTRANSFERASE, PUTATIVE-RELATED"/>
    <property type="match status" value="1"/>
</dbReference>
<accession>A0A9C7Q2Z6</accession>
<dbReference type="OrthoDB" id="2108at2759"/>
<feature type="domain" description="Aminotransferase class I/classII large" evidence="1">
    <location>
        <begin position="39"/>
        <end position="341"/>
    </location>
</feature>
<sequence length="365" mass="41225">MMQVETAKQLLNSSWDTETQQVHGGQTWRALGDKFVEDFSVTTNAFGAPIKAVEAAKRALETSIHHYPPADCAEATKELAKFMQWDSQRLLLGNGASDFIDLFMRCGTKGPFRPGPYIASYMEYYRAAKAAGREILSSFESPEVSGVTVIIRPNSPTGDFMTLEHLETILKSSKYGLVVIDESFMPFKGPEWRKESALELIDTYPGRLVVIHSWTKLWSCPGIRLGSVASSHDWIKEAKRLQIPWSCNTVAQEFLIAACSDDEYMHQTWKTLPEWKRQQENIIQELGWKYNTHSPLWVPWVFVDCGSASIAEQAAAVALSVGCPVRHCASFGCPHYIRMGVREPKYQQILYKAWKNHFDGHGNKP</sequence>
<reference evidence="2" key="1">
    <citation type="journal article" date="2022" name="Proc. Natl. Acad. Sci. U.S.A.">
        <title>Life cycle and functional genomics of the unicellular red alga Galdieria for elucidating algal and plant evolution and industrial use.</title>
        <authorList>
            <person name="Hirooka S."/>
            <person name="Itabashi T."/>
            <person name="Ichinose T.M."/>
            <person name="Onuma R."/>
            <person name="Fujiwara T."/>
            <person name="Yamashita S."/>
            <person name="Jong L.W."/>
            <person name="Tomita R."/>
            <person name="Iwane A.H."/>
            <person name="Miyagishima S.Y."/>
        </authorList>
    </citation>
    <scope>NUCLEOTIDE SEQUENCE</scope>
    <source>
        <strain evidence="2">NBRC 102759</strain>
    </source>
</reference>
<name>A0A9C7Q2Z6_9RHOD</name>
<dbReference type="AlphaFoldDB" id="A0A9C7Q2Z6"/>
<proteinExistence type="predicted"/>
<dbReference type="InterPro" id="IPR015422">
    <property type="entry name" value="PyrdxlP-dep_Trfase_small"/>
</dbReference>
<keyword evidence="3" id="KW-1185">Reference proteome</keyword>
<gene>
    <name evidence="2" type="ORF">GpartN1_g6038.t1</name>
</gene>
<dbReference type="InterPro" id="IPR004839">
    <property type="entry name" value="Aminotransferase_I/II_large"/>
</dbReference>
<comment type="caution">
    <text evidence="2">The sequence shown here is derived from an EMBL/GenBank/DDBJ whole genome shotgun (WGS) entry which is preliminary data.</text>
</comment>
<evidence type="ECO:0000259" key="1">
    <source>
        <dbReference type="Pfam" id="PF00155"/>
    </source>
</evidence>
<dbReference type="CDD" id="cd00609">
    <property type="entry name" value="AAT_like"/>
    <property type="match status" value="1"/>
</dbReference>
<dbReference type="PANTHER" id="PTHR43799:SF1">
    <property type="entry name" value="ASPARTATE AMINOTRANSFERASE"/>
    <property type="match status" value="1"/>
</dbReference>
<evidence type="ECO:0000313" key="2">
    <source>
        <dbReference type="EMBL" id="GJQ14247.1"/>
    </source>
</evidence>
<dbReference type="Gene3D" id="3.40.640.10">
    <property type="entry name" value="Type I PLP-dependent aspartate aminotransferase-like (Major domain)"/>
    <property type="match status" value="1"/>
</dbReference>
<dbReference type="Pfam" id="PF00155">
    <property type="entry name" value="Aminotran_1_2"/>
    <property type="match status" value="1"/>
</dbReference>
<reference evidence="2" key="2">
    <citation type="submission" date="2022-01" db="EMBL/GenBank/DDBJ databases">
        <authorList>
            <person name="Hirooka S."/>
            <person name="Miyagishima S.Y."/>
        </authorList>
    </citation>
    <scope>NUCLEOTIDE SEQUENCE</scope>
    <source>
        <strain evidence="2">NBRC 102759</strain>
    </source>
</reference>